<feature type="domain" description="RNA-binding S4" evidence="6">
    <location>
        <begin position="9"/>
        <end position="54"/>
    </location>
</feature>
<evidence type="ECO:0000313" key="7">
    <source>
        <dbReference type="EMBL" id="MVW73776.1"/>
    </source>
</evidence>
<dbReference type="InterPro" id="IPR025708">
    <property type="entry name" value="HSP15"/>
</dbReference>
<dbReference type="CDD" id="cd00165">
    <property type="entry name" value="S4"/>
    <property type="match status" value="1"/>
</dbReference>
<sequence length="140" mass="16004">MKDKDDDKVRLDKWLWAARFYKTRALAKAAIEGGKVHHRGERCKPGKEPRLGDEYVIRSGFDERTVVVLGLSAVRRGAPEAQLLYAETPESVQRREQATQQRKAGALGLQTDGRPSKKQRRQLHSFNEQRVASHPWADEE</sequence>
<accession>A0A6I4KTF0</accession>
<dbReference type="PIRSF" id="PIRSF016821">
    <property type="entry name" value="HSP15"/>
    <property type="match status" value="1"/>
</dbReference>
<keyword evidence="2 4" id="KW-0694">RNA-binding</keyword>
<dbReference type="Proteomes" id="UP000429555">
    <property type="component" value="Unassembled WGS sequence"/>
</dbReference>
<dbReference type="InterPro" id="IPR002942">
    <property type="entry name" value="S4_RNA-bd"/>
</dbReference>
<evidence type="ECO:0000256" key="2">
    <source>
        <dbReference type="ARBA" id="ARBA00022884"/>
    </source>
</evidence>
<protein>
    <recommendedName>
        <fullName evidence="4">Heat shock protein 15</fullName>
    </recommendedName>
</protein>
<feature type="region of interest" description="Disordered" evidence="5">
    <location>
        <begin position="86"/>
        <end position="140"/>
    </location>
</feature>
<evidence type="ECO:0000256" key="1">
    <source>
        <dbReference type="ARBA" id="ARBA00008396"/>
    </source>
</evidence>
<dbReference type="GO" id="GO:0003677">
    <property type="term" value="F:DNA binding"/>
    <property type="evidence" value="ECO:0007669"/>
    <property type="project" value="UniProtKB-KW"/>
</dbReference>
<dbReference type="EMBL" id="WKJZ01000001">
    <property type="protein sequence ID" value="MVW73776.1"/>
    <property type="molecule type" value="Genomic_DNA"/>
</dbReference>
<dbReference type="PROSITE" id="PS50889">
    <property type="entry name" value="S4"/>
    <property type="match status" value="1"/>
</dbReference>
<dbReference type="GO" id="GO:0003727">
    <property type="term" value="F:single-stranded RNA binding"/>
    <property type="evidence" value="ECO:0007669"/>
    <property type="project" value="InterPro"/>
</dbReference>
<comment type="similarity">
    <text evidence="1 4">Belongs to the HSP15 family.</text>
</comment>
<evidence type="ECO:0000256" key="5">
    <source>
        <dbReference type="SAM" id="MobiDB-lite"/>
    </source>
</evidence>
<evidence type="ECO:0000256" key="4">
    <source>
        <dbReference type="PIRNR" id="PIRNR016821"/>
    </source>
</evidence>
<name>A0A6I4KTF0_9PSED</name>
<gene>
    <name evidence="7" type="ORF">GJV18_00480</name>
</gene>
<evidence type="ECO:0000259" key="6">
    <source>
        <dbReference type="Pfam" id="PF01479"/>
    </source>
</evidence>
<keyword evidence="3 4" id="KW-0238">DNA-binding</keyword>
<dbReference type="Gene3D" id="3.10.290.10">
    <property type="entry name" value="RNA-binding S4 domain"/>
    <property type="match status" value="1"/>
</dbReference>
<dbReference type="AlphaFoldDB" id="A0A6I4KTF0"/>
<dbReference type="Pfam" id="PF01479">
    <property type="entry name" value="S4"/>
    <property type="match status" value="1"/>
</dbReference>
<reference evidence="7 8" key="1">
    <citation type="submission" date="2019-11" db="EMBL/GenBank/DDBJ databases">
        <title>Pseudomonas flavidum sp. nov., isolated from Baiyang Lake.</title>
        <authorList>
            <person name="Zhao Y."/>
        </authorList>
    </citation>
    <scope>NUCLEOTIDE SEQUENCE [LARGE SCALE GENOMIC DNA]</scope>
    <source>
        <strain evidence="8">R-22-3 w-18</strain>
    </source>
</reference>
<dbReference type="GO" id="GO:0043023">
    <property type="term" value="F:ribosomal large subunit binding"/>
    <property type="evidence" value="ECO:0007669"/>
    <property type="project" value="InterPro"/>
</dbReference>
<keyword evidence="8" id="KW-1185">Reference proteome</keyword>
<comment type="caution">
    <text evidence="7">The sequence shown here is derived from an EMBL/GenBank/DDBJ whole genome shotgun (WGS) entry which is preliminary data.</text>
</comment>
<proteinExistence type="inferred from homology"/>
<evidence type="ECO:0000313" key="8">
    <source>
        <dbReference type="Proteomes" id="UP000429555"/>
    </source>
</evidence>
<dbReference type="InterPro" id="IPR036986">
    <property type="entry name" value="S4_RNA-bd_sf"/>
</dbReference>
<dbReference type="GO" id="GO:0034605">
    <property type="term" value="P:cellular response to heat"/>
    <property type="evidence" value="ECO:0007669"/>
    <property type="project" value="InterPro"/>
</dbReference>
<organism evidence="7 8">
    <name type="scientific">Pseudomonas xionganensis</name>
    <dbReference type="NCBI Taxonomy" id="2654845"/>
    <lineage>
        <taxon>Bacteria</taxon>
        <taxon>Pseudomonadati</taxon>
        <taxon>Pseudomonadota</taxon>
        <taxon>Gammaproteobacteria</taxon>
        <taxon>Pseudomonadales</taxon>
        <taxon>Pseudomonadaceae</taxon>
        <taxon>Pseudomonas</taxon>
    </lineage>
</organism>
<dbReference type="RefSeq" id="WP_160342762.1">
    <property type="nucleotide sequence ID" value="NZ_WKJZ01000001.1"/>
</dbReference>
<evidence type="ECO:0000256" key="3">
    <source>
        <dbReference type="ARBA" id="ARBA00023125"/>
    </source>
</evidence>
<dbReference type="SUPFAM" id="SSF55174">
    <property type="entry name" value="Alpha-L RNA-binding motif"/>
    <property type="match status" value="1"/>
</dbReference>